<dbReference type="PANTHER" id="PTHR42659:SF2">
    <property type="entry name" value="XANTHINE DEHYDROGENASE SUBUNIT C-RELATED"/>
    <property type="match status" value="1"/>
</dbReference>
<evidence type="ECO:0000313" key="6">
    <source>
        <dbReference type="Proteomes" id="UP001189663"/>
    </source>
</evidence>
<dbReference type="InterPro" id="IPR002346">
    <property type="entry name" value="Mopterin_DH_FAD-bd"/>
</dbReference>
<dbReference type="Gene3D" id="3.30.390.50">
    <property type="entry name" value="CO dehydrogenase flavoprotein, C-terminal domain"/>
    <property type="match status" value="1"/>
</dbReference>
<evidence type="ECO:0000259" key="4">
    <source>
        <dbReference type="PROSITE" id="PS51387"/>
    </source>
</evidence>
<evidence type="ECO:0000256" key="2">
    <source>
        <dbReference type="ARBA" id="ARBA00022827"/>
    </source>
</evidence>
<dbReference type="GO" id="GO:0008805">
    <property type="term" value="F:carbon-monoxide oxygenase activity"/>
    <property type="evidence" value="ECO:0007669"/>
    <property type="project" value="UniProtKB-EC"/>
</dbReference>
<dbReference type="InterPro" id="IPR016169">
    <property type="entry name" value="FAD-bd_PCMH_sub2"/>
</dbReference>
<sequence>MYDFEYQKAADAQTAVTALKTHTDAKYLGGGQSLLAAMKLRLAQPSTLVDVTRIPGMSGIRTQPGVITVGAATRHADVADNADIARMLPALGELAGGIGDRQVRAMGTLGGSLANNDPAACYPAAVLGLNATVVTERRNIAADDFFLGMYETALAADELITEVQFPVPDQAAYVKFRNPASRFALVGVFVSRKGSNVRVAVTGAAPCVFRCTPLEQALAASFTAEAARKVVVPADDLVGDLHASPEYRAHLIPVLTARAVEQALAHHH</sequence>
<dbReference type="Pfam" id="PF00941">
    <property type="entry name" value="FAD_binding_5"/>
    <property type="match status" value="1"/>
</dbReference>
<keyword evidence="6" id="KW-1185">Reference proteome</keyword>
<dbReference type="EC" id="1.2.5.3" evidence="5"/>
<dbReference type="Pfam" id="PF03450">
    <property type="entry name" value="CO_deh_flav_C"/>
    <property type="match status" value="1"/>
</dbReference>
<dbReference type="EMBL" id="CATZAT010000002">
    <property type="protein sequence ID" value="CAJ0784145.1"/>
    <property type="molecule type" value="Genomic_DNA"/>
</dbReference>
<name>A0ABC8Q9Q4_9RALS</name>
<dbReference type="Gene3D" id="3.30.465.10">
    <property type="match status" value="1"/>
</dbReference>
<dbReference type="InterPro" id="IPR016167">
    <property type="entry name" value="FAD-bd_PCMH_sub1"/>
</dbReference>
<reference evidence="5 6" key="1">
    <citation type="submission" date="2023-07" db="EMBL/GenBank/DDBJ databases">
        <authorList>
            <person name="Peeters C."/>
        </authorList>
    </citation>
    <scope>NUCLEOTIDE SEQUENCE [LARGE SCALE GENOMIC DNA]</scope>
    <source>
        <strain evidence="5 6">LMG 18096</strain>
    </source>
</reference>
<feature type="domain" description="FAD-binding PCMH-type" evidence="4">
    <location>
        <begin position="1"/>
        <end position="170"/>
    </location>
</feature>
<dbReference type="SUPFAM" id="SSF55447">
    <property type="entry name" value="CO dehydrogenase flavoprotein C-terminal domain-like"/>
    <property type="match status" value="1"/>
</dbReference>
<evidence type="ECO:0000313" key="5">
    <source>
        <dbReference type="EMBL" id="CAJ0784145.1"/>
    </source>
</evidence>
<dbReference type="PANTHER" id="PTHR42659">
    <property type="entry name" value="XANTHINE DEHYDROGENASE SUBUNIT C-RELATED"/>
    <property type="match status" value="1"/>
</dbReference>
<dbReference type="InterPro" id="IPR036318">
    <property type="entry name" value="FAD-bd_PCMH-like_sf"/>
</dbReference>
<dbReference type="AlphaFoldDB" id="A0ABC8Q9Q4"/>
<dbReference type="PROSITE" id="PS51387">
    <property type="entry name" value="FAD_PCMH"/>
    <property type="match status" value="1"/>
</dbReference>
<dbReference type="Gene3D" id="3.30.43.10">
    <property type="entry name" value="Uridine Diphospho-n-acetylenolpyruvylglucosamine Reductase, domain 2"/>
    <property type="match status" value="1"/>
</dbReference>
<comment type="caution">
    <text evidence="5">The sequence shown here is derived from an EMBL/GenBank/DDBJ whole genome shotgun (WGS) entry which is preliminary data.</text>
</comment>
<dbReference type="InterPro" id="IPR016166">
    <property type="entry name" value="FAD-bd_PCMH"/>
</dbReference>
<keyword evidence="1" id="KW-0285">Flavoprotein</keyword>
<gene>
    <name evidence="5" type="primary">cutM</name>
    <name evidence="5" type="ORF">LMG18096_01505</name>
</gene>
<proteinExistence type="predicted"/>
<keyword evidence="3 5" id="KW-0560">Oxidoreductase</keyword>
<evidence type="ECO:0000256" key="1">
    <source>
        <dbReference type="ARBA" id="ARBA00022630"/>
    </source>
</evidence>
<accession>A0ABC8Q9Q4</accession>
<dbReference type="RefSeq" id="WP_112184884.1">
    <property type="nucleotide sequence ID" value="NZ_CATZAT010000002.1"/>
</dbReference>
<dbReference type="SMART" id="SM01092">
    <property type="entry name" value="CO_deh_flav_C"/>
    <property type="match status" value="1"/>
</dbReference>
<protein>
    <submittedName>
        <fullName evidence="5">Carbon monoxide dehydrogenase medium chain</fullName>
        <ecNumber evidence="5">1.2.5.3</ecNumber>
    </submittedName>
</protein>
<dbReference type="Proteomes" id="UP001189663">
    <property type="component" value="Unassembled WGS sequence"/>
</dbReference>
<dbReference type="InterPro" id="IPR005107">
    <property type="entry name" value="CO_DH_flav_C"/>
</dbReference>
<keyword evidence="2" id="KW-0274">FAD</keyword>
<dbReference type="InterPro" id="IPR051312">
    <property type="entry name" value="Diverse_Substr_Oxidored"/>
</dbReference>
<dbReference type="SUPFAM" id="SSF56176">
    <property type="entry name" value="FAD-binding/transporter-associated domain-like"/>
    <property type="match status" value="1"/>
</dbReference>
<evidence type="ECO:0000256" key="3">
    <source>
        <dbReference type="ARBA" id="ARBA00023002"/>
    </source>
</evidence>
<organism evidence="5 6">
    <name type="scientific">Ralstonia holmesii</name>
    <dbReference type="NCBI Taxonomy" id="3058602"/>
    <lineage>
        <taxon>Bacteria</taxon>
        <taxon>Pseudomonadati</taxon>
        <taxon>Pseudomonadota</taxon>
        <taxon>Betaproteobacteria</taxon>
        <taxon>Burkholderiales</taxon>
        <taxon>Burkholderiaceae</taxon>
        <taxon>Ralstonia</taxon>
    </lineage>
</organism>
<dbReference type="InterPro" id="IPR036683">
    <property type="entry name" value="CO_DH_flav_C_dom_sf"/>
</dbReference>